<dbReference type="EMBL" id="CP110615">
    <property type="protein sequence ID" value="UZJ24621.1"/>
    <property type="molecule type" value="Genomic_DNA"/>
</dbReference>
<proteinExistence type="predicted"/>
<gene>
    <name evidence="2" type="ORF">RHODO2019_16085</name>
</gene>
<dbReference type="SUPFAM" id="SSF54593">
    <property type="entry name" value="Glyoxalase/Bleomycin resistance protein/Dihydroxybiphenyl dioxygenase"/>
    <property type="match status" value="1"/>
</dbReference>
<dbReference type="InterPro" id="IPR028973">
    <property type="entry name" value="PhnB-like"/>
</dbReference>
<protein>
    <submittedName>
        <fullName evidence="2">VOC family protein</fullName>
    </submittedName>
</protein>
<dbReference type="Pfam" id="PF06983">
    <property type="entry name" value="3-dmu-9_3-mt"/>
    <property type="match status" value="1"/>
</dbReference>
<keyword evidence="3" id="KW-1185">Reference proteome</keyword>
<sequence>MPKPVPFLWFDGQAEAAAELYTSVFPRSAITEISRTGPGEPAMTVSFTLDGEPFTALNGGPQFAFTEAISFQVPCADQEEVDRYWSLLSEGGEEGRCGWLKDRFGLSWQVVPTALPGLLGDPDPDRAQRAMTAMMGMAKLDIAAMRAAADAG</sequence>
<evidence type="ECO:0000313" key="3">
    <source>
        <dbReference type="Proteomes" id="UP001164965"/>
    </source>
</evidence>
<reference evidence="2" key="1">
    <citation type="submission" date="2022-10" db="EMBL/GenBank/DDBJ databases">
        <title>Rhodococcus sp.75.</title>
        <authorList>
            <person name="Sun M."/>
        </authorList>
    </citation>
    <scope>NUCLEOTIDE SEQUENCE</scope>
    <source>
        <strain evidence="2">75</strain>
    </source>
</reference>
<dbReference type="PANTHER" id="PTHR33990">
    <property type="entry name" value="PROTEIN YJDN-RELATED"/>
    <property type="match status" value="1"/>
</dbReference>
<dbReference type="PIRSF" id="PIRSF021700">
    <property type="entry name" value="3_dmu_93_MTrfase"/>
    <property type="match status" value="1"/>
</dbReference>
<name>A0ABY6NZT8_9NOCA</name>
<feature type="domain" description="PhnB-like" evidence="1">
    <location>
        <begin position="3"/>
        <end position="111"/>
    </location>
</feature>
<evidence type="ECO:0000313" key="2">
    <source>
        <dbReference type="EMBL" id="UZJ24621.1"/>
    </source>
</evidence>
<evidence type="ECO:0000259" key="1">
    <source>
        <dbReference type="Pfam" id="PF06983"/>
    </source>
</evidence>
<dbReference type="InterPro" id="IPR029068">
    <property type="entry name" value="Glyas_Bleomycin-R_OHBP_Dase"/>
</dbReference>
<dbReference type="CDD" id="cd06588">
    <property type="entry name" value="PhnB_like"/>
    <property type="match status" value="1"/>
</dbReference>
<dbReference type="RefSeq" id="WP_265382728.1">
    <property type="nucleotide sequence ID" value="NZ_CP110615.1"/>
</dbReference>
<dbReference type="Gene3D" id="3.10.180.10">
    <property type="entry name" value="2,3-Dihydroxybiphenyl 1,2-Dioxygenase, domain 1"/>
    <property type="match status" value="1"/>
</dbReference>
<accession>A0ABY6NZT8</accession>
<dbReference type="PANTHER" id="PTHR33990:SF2">
    <property type="entry name" value="PHNB-LIKE DOMAIN-CONTAINING PROTEIN"/>
    <property type="match status" value="1"/>
</dbReference>
<organism evidence="2 3">
    <name type="scientific">Rhodococcus antarcticus</name>
    <dbReference type="NCBI Taxonomy" id="2987751"/>
    <lineage>
        <taxon>Bacteria</taxon>
        <taxon>Bacillati</taxon>
        <taxon>Actinomycetota</taxon>
        <taxon>Actinomycetes</taxon>
        <taxon>Mycobacteriales</taxon>
        <taxon>Nocardiaceae</taxon>
        <taxon>Rhodococcus</taxon>
    </lineage>
</organism>
<dbReference type="InterPro" id="IPR009725">
    <property type="entry name" value="3_dmu_93_MTrfase"/>
</dbReference>
<dbReference type="Proteomes" id="UP001164965">
    <property type="component" value="Chromosome"/>
</dbReference>